<evidence type="ECO:0000256" key="6">
    <source>
        <dbReference type="ARBA" id="ARBA00022841"/>
    </source>
</evidence>
<dbReference type="UniPathway" id="UPA00286"/>
<dbReference type="InterPro" id="IPR031811">
    <property type="entry name" value="ALGX/ALGJ_SGNH-like"/>
</dbReference>
<comment type="pathway">
    <text evidence="2">Glycan biosynthesis; alginate biosynthesis.</text>
</comment>
<feature type="domain" description="AlgX/AlgJ SGNH hydrolase-like" evidence="8">
    <location>
        <begin position="85"/>
        <end position="345"/>
    </location>
</feature>
<evidence type="ECO:0000313" key="10">
    <source>
        <dbReference type="Proteomes" id="UP000199392"/>
    </source>
</evidence>
<comment type="subcellular location">
    <subcellularLocation>
        <location evidence="1">Periplasm</location>
    </subcellularLocation>
</comment>
<dbReference type="GO" id="GO:0042597">
    <property type="term" value="C:periplasmic space"/>
    <property type="evidence" value="ECO:0007669"/>
    <property type="project" value="UniProtKB-SubCell"/>
</dbReference>
<evidence type="ECO:0000256" key="3">
    <source>
        <dbReference type="ARBA" id="ARBA00022679"/>
    </source>
</evidence>
<accession>A0A1I6SUV8</accession>
<dbReference type="EMBL" id="FOZW01000005">
    <property type="protein sequence ID" value="SFS80693.1"/>
    <property type="molecule type" value="Genomic_DNA"/>
</dbReference>
<keyword evidence="10" id="KW-1185">Reference proteome</keyword>
<protein>
    <submittedName>
        <fullName evidence="9">Alginate O-acetyltransferase complex protein AlgJ</fullName>
    </submittedName>
</protein>
<evidence type="ECO:0000256" key="2">
    <source>
        <dbReference type="ARBA" id="ARBA00005182"/>
    </source>
</evidence>
<dbReference type="AlphaFoldDB" id="A0A1I6SUV8"/>
<sequence>MIVTIARMAIPAALVAYSAWSASEALPNVGARIEQAHWTARSWFDGKATAAIDSTWSDALPHRDFASGIVGAGRWLALGEGKEGVVPGRDGWLFTAEEARSMPEPLSASLARIEVLEETLREMGVALTIVPLAGKADIYRDETRNPSMANDLEARYDEVLASLRAMGIDTVDSRTALVIEAEVSQVFYASDTHWTRDGAAAVARAIAADLPSGDAVFEPVETGTVAFHGDLTKFITTENYANAIGLKEETARLFKAEAAAADNGEDIFGSGDDLFAASALPTVLVGTSYSANPDWSFQESLKIAMQSDIVNYAEEGRGPVKPFLKMLADPAFRDAPPQRVIWEIPVRYLSDPGIWEPEEAQKDQAILAGGMLTDELARIDADAPTSLQIAETLQAALTDAAGQTGQLASLDLNNKGETHVD</sequence>
<keyword evidence="6" id="KW-0016">Alginate biosynthesis</keyword>
<dbReference type="OrthoDB" id="9760774at2"/>
<evidence type="ECO:0000256" key="4">
    <source>
        <dbReference type="ARBA" id="ARBA00022729"/>
    </source>
</evidence>
<gene>
    <name evidence="9" type="ORF">SAMN04488050_10573</name>
</gene>
<keyword evidence="3 9" id="KW-0808">Transferase</keyword>
<evidence type="ECO:0000256" key="7">
    <source>
        <dbReference type="SAM" id="SignalP"/>
    </source>
</evidence>
<keyword evidence="5" id="KW-0574">Periplasm</keyword>
<evidence type="ECO:0000313" key="9">
    <source>
        <dbReference type="EMBL" id="SFS80693.1"/>
    </source>
</evidence>
<feature type="signal peptide" evidence="7">
    <location>
        <begin position="1"/>
        <end position="21"/>
    </location>
</feature>
<dbReference type="Proteomes" id="UP000199392">
    <property type="component" value="Unassembled WGS sequence"/>
</dbReference>
<feature type="chain" id="PRO_5011488126" evidence="7">
    <location>
        <begin position="22"/>
        <end position="421"/>
    </location>
</feature>
<dbReference type="Pfam" id="PF16822">
    <property type="entry name" value="ALGX"/>
    <property type="match status" value="1"/>
</dbReference>
<organism evidence="9 10">
    <name type="scientific">Alloyangia pacifica</name>
    <dbReference type="NCBI Taxonomy" id="311180"/>
    <lineage>
        <taxon>Bacteria</taxon>
        <taxon>Pseudomonadati</taxon>
        <taxon>Pseudomonadota</taxon>
        <taxon>Alphaproteobacteria</taxon>
        <taxon>Rhodobacterales</taxon>
        <taxon>Roseobacteraceae</taxon>
        <taxon>Alloyangia</taxon>
    </lineage>
</organism>
<evidence type="ECO:0000256" key="5">
    <source>
        <dbReference type="ARBA" id="ARBA00022764"/>
    </source>
</evidence>
<keyword evidence="4 7" id="KW-0732">Signal</keyword>
<dbReference type="GO" id="GO:0016740">
    <property type="term" value="F:transferase activity"/>
    <property type="evidence" value="ECO:0007669"/>
    <property type="project" value="UniProtKB-KW"/>
</dbReference>
<evidence type="ECO:0000259" key="8">
    <source>
        <dbReference type="Pfam" id="PF16822"/>
    </source>
</evidence>
<dbReference type="STRING" id="311180.SAMN04488050_10573"/>
<dbReference type="GO" id="GO:0042121">
    <property type="term" value="P:alginic acid biosynthetic process"/>
    <property type="evidence" value="ECO:0007669"/>
    <property type="project" value="UniProtKB-UniPathway"/>
</dbReference>
<proteinExistence type="predicted"/>
<name>A0A1I6SUV8_9RHOB</name>
<evidence type="ECO:0000256" key="1">
    <source>
        <dbReference type="ARBA" id="ARBA00004418"/>
    </source>
</evidence>
<reference evidence="10" key="1">
    <citation type="submission" date="2016-10" db="EMBL/GenBank/DDBJ databases">
        <authorList>
            <person name="Varghese N."/>
            <person name="Submissions S."/>
        </authorList>
    </citation>
    <scope>NUCLEOTIDE SEQUENCE [LARGE SCALE GENOMIC DNA]</scope>
    <source>
        <strain evidence="10">DSM 26894</strain>
    </source>
</reference>